<dbReference type="AlphaFoldDB" id="A0A5N7BMI0"/>
<reference evidence="1 2" key="1">
    <citation type="submission" date="2019-04" db="EMBL/GenBank/DDBJ databases">
        <title>Friends and foes A comparative genomics studyof 23 Aspergillus species from section Flavi.</title>
        <authorList>
            <consortium name="DOE Joint Genome Institute"/>
            <person name="Kjaerbolling I."/>
            <person name="Vesth T."/>
            <person name="Frisvad J.C."/>
            <person name="Nybo J.L."/>
            <person name="Theobald S."/>
            <person name="Kildgaard S."/>
            <person name="Isbrandt T."/>
            <person name="Kuo A."/>
            <person name="Sato A."/>
            <person name="Lyhne E.K."/>
            <person name="Kogle M.E."/>
            <person name="Wiebenga A."/>
            <person name="Kun R.S."/>
            <person name="Lubbers R.J."/>
            <person name="Makela M.R."/>
            <person name="Barry K."/>
            <person name="Chovatia M."/>
            <person name="Clum A."/>
            <person name="Daum C."/>
            <person name="Haridas S."/>
            <person name="He G."/>
            <person name="LaButti K."/>
            <person name="Lipzen A."/>
            <person name="Mondo S."/>
            <person name="Riley R."/>
            <person name="Salamov A."/>
            <person name="Simmons B.A."/>
            <person name="Magnuson J.K."/>
            <person name="Henrissat B."/>
            <person name="Mortensen U.H."/>
            <person name="Larsen T.O."/>
            <person name="Devries R.P."/>
            <person name="Grigoriev I.V."/>
            <person name="Machida M."/>
            <person name="Baker S.E."/>
            <person name="Andersen M.R."/>
        </authorList>
    </citation>
    <scope>NUCLEOTIDE SEQUENCE [LARGE SCALE GENOMIC DNA]</scope>
    <source>
        <strain evidence="1 2">IBT 29228</strain>
    </source>
</reference>
<evidence type="ECO:0000313" key="1">
    <source>
        <dbReference type="EMBL" id="KAE8382979.1"/>
    </source>
</evidence>
<organism evidence="1 2">
    <name type="scientific">Aspergillus bertholletiae</name>
    <dbReference type="NCBI Taxonomy" id="1226010"/>
    <lineage>
        <taxon>Eukaryota</taxon>
        <taxon>Fungi</taxon>
        <taxon>Dikarya</taxon>
        <taxon>Ascomycota</taxon>
        <taxon>Pezizomycotina</taxon>
        <taxon>Eurotiomycetes</taxon>
        <taxon>Eurotiomycetidae</taxon>
        <taxon>Eurotiales</taxon>
        <taxon>Aspergillaceae</taxon>
        <taxon>Aspergillus</taxon>
        <taxon>Aspergillus subgen. Circumdati</taxon>
    </lineage>
</organism>
<proteinExistence type="predicted"/>
<accession>A0A5N7BMI0</accession>
<protein>
    <submittedName>
        <fullName evidence="1">Uncharacterized protein</fullName>
    </submittedName>
</protein>
<evidence type="ECO:0000313" key="2">
    <source>
        <dbReference type="Proteomes" id="UP000326198"/>
    </source>
</evidence>
<sequence>MLLRYSTAILLSDSMECIFFRYLRGDYAEPVKCTCTATDKVKTDTSRDQLKSLEDPLVAHMKAYIFSEIYIVPDLKELVLTKTKVPIEVMKKPHTVDNRLGAISL</sequence>
<name>A0A5N7BMI0_9EURO</name>
<dbReference type="OrthoDB" id="6359816at2759"/>
<keyword evidence="2" id="KW-1185">Reference proteome</keyword>
<dbReference type="Proteomes" id="UP000326198">
    <property type="component" value="Unassembled WGS sequence"/>
</dbReference>
<gene>
    <name evidence="1" type="ORF">BDV26DRAFT_252414</name>
</gene>
<dbReference type="EMBL" id="ML736158">
    <property type="protein sequence ID" value="KAE8382979.1"/>
    <property type="molecule type" value="Genomic_DNA"/>
</dbReference>